<dbReference type="Gene3D" id="3.80.10.10">
    <property type="entry name" value="Ribonuclease Inhibitor"/>
    <property type="match status" value="1"/>
</dbReference>
<comment type="subcellular location">
    <subcellularLocation>
        <location evidence="1">Cytoplasm</location>
    </subcellularLocation>
</comment>
<dbReference type="InterPro" id="IPR001611">
    <property type="entry name" value="Leu-rich_rpt"/>
</dbReference>
<organism evidence="7 8">
    <name type="scientific">Leishmania panamensis</name>
    <dbReference type="NCBI Taxonomy" id="5679"/>
    <lineage>
        <taxon>Eukaryota</taxon>
        <taxon>Discoba</taxon>
        <taxon>Euglenozoa</taxon>
        <taxon>Kinetoplastea</taxon>
        <taxon>Metakinetoplastina</taxon>
        <taxon>Trypanosomatida</taxon>
        <taxon>Trypanosomatidae</taxon>
        <taxon>Leishmaniinae</taxon>
        <taxon>Leishmania</taxon>
        <taxon>Leishmania guyanensis species complex</taxon>
    </lineage>
</organism>
<dbReference type="PROSITE" id="PS51450">
    <property type="entry name" value="LRR"/>
    <property type="match status" value="1"/>
</dbReference>
<evidence type="ECO:0000313" key="7">
    <source>
        <dbReference type="EMBL" id="AIN95719.1"/>
    </source>
</evidence>
<feature type="region of interest" description="Disordered" evidence="6">
    <location>
        <begin position="136"/>
        <end position="170"/>
    </location>
</feature>
<dbReference type="GeneID" id="22572368"/>
<dbReference type="PANTHER" id="PTHR46545">
    <property type="entry name" value="LEUCINE-RICH REPEAT-CONTAINING PROTEIN 51"/>
    <property type="match status" value="1"/>
</dbReference>
<keyword evidence="8" id="KW-1185">Reference proteome</keyword>
<dbReference type="AlphaFoldDB" id="A0A088RKP8"/>
<evidence type="ECO:0000313" key="8">
    <source>
        <dbReference type="Proteomes" id="UP000063063"/>
    </source>
</evidence>
<evidence type="ECO:0000256" key="3">
    <source>
        <dbReference type="ARBA" id="ARBA00022490"/>
    </source>
</evidence>
<dbReference type="Proteomes" id="UP000063063">
    <property type="component" value="Chromosome 7"/>
</dbReference>
<dbReference type="eggNOG" id="ENOG502QPQF">
    <property type="taxonomic scope" value="Eukaryota"/>
</dbReference>
<keyword evidence="5" id="KW-0677">Repeat</keyword>
<dbReference type="RefSeq" id="XP_010704041.1">
    <property type="nucleotide sequence ID" value="XM_010705739.1"/>
</dbReference>
<feature type="region of interest" description="Disordered" evidence="6">
    <location>
        <begin position="446"/>
        <end position="480"/>
    </location>
</feature>
<feature type="compositionally biased region" description="Polar residues" evidence="6">
    <location>
        <begin position="212"/>
        <end position="227"/>
    </location>
</feature>
<keyword evidence="4" id="KW-0433">Leucine-rich repeat</keyword>
<dbReference type="SUPFAM" id="SSF52058">
    <property type="entry name" value="L domain-like"/>
    <property type="match status" value="1"/>
</dbReference>
<dbReference type="KEGG" id="lpan:LPMP_070330"/>
<evidence type="ECO:0000256" key="1">
    <source>
        <dbReference type="ARBA" id="ARBA00004496"/>
    </source>
</evidence>
<accession>A0A088RKP8</accession>
<evidence type="ECO:0000256" key="5">
    <source>
        <dbReference type="ARBA" id="ARBA00022737"/>
    </source>
</evidence>
<dbReference type="VEuPathDB" id="TriTrypDB:LPAL13_070008300"/>
<dbReference type="InterPro" id="IPR032675">
    <property type="entry name" value="LRR_dom_sf"/>
</dbReference>
<feature type="region of interest" description="Disordered" evidence="6">
    <location>
        <begin position="186"/>
        <end position="227"/>
    </location>
</feature>
<sequence>MEYEQVEYCRRVVTGAILSQDINDYYNLLSPQVLLVTHFPYPSTSASSNMQAVQRWVRMSEPQHIAAVDAAATFAVSAATAADRGYANTNAKSKGKPAAVAPVGTTGAGGVRSQKRRVRELLRRQEQWRITQQQRYDTFRKRRDRHHRCAADGEDNGVGSADGSDGGGRVGAAVAAAASGRVTVDGCGAPAAPQPQQPQTSADKHLRVGSVGKSNSARCNAPNSGGSATAALTVRFVDGVRWFQQQQRQQQQRQQQQQAQAQTQPPQQRTGSGLLLSSNASTAAAPAGAAAAQTRPAPHSNPIPYEDAAVITEGKLLVSYRFFQLLHWVSFSDGKTAPPTHIAPIEVDIQLRKDILQEDEVLTPPPPPATAQEAYSQLGRQHTERNQALSCIRVVWGADYLLFADTIFLDDGLIVTIHRRMLTVPEVLARAAPGIPLSLQVSCNLAPGPGTQPQTQSSEKGGATSLPAGQGGPTYERGPDLSVARPEQVYHAVEAFYGLTATRIDACSNAWEHLDFSFVEAAEPSMLLRLTPVSGRVHISLPPRATSDPRLVQSIFLNQENDPTKPKQSPSNRTLIKARNKHGEEEAYEFRTQKNCLSFYEDGTSGGAGGSDANAFGVGGGAGAQQRSKNKNSSGDGAAGVTRYDASCVRVSGCHLQAKMDQLVPVLRHLVANCLLTLHSLDLSQNDISSLPDLRVLPLQSLKLHGNAIADWRVVEMQVAPLPYLSILTLHGNPIAEDTKIRAVAGRSGKAAVRDAHCKDPVDRAIREDRGDGDSGYWKRLLALLLRNPDRVAPLRQVDFVTLTSQDYHVAGAYEMFTTGQAGVLAKARSMMSNRTQMQPAGATM</sequence>
<reference evidence="7 8" key="1">
    <citation type="journal article" date="2015" name="Sci. Rep.">
        <title>The genome of Leishmania panamensis: insights into genomics of the L. (Viannia) subgenus.</title>
        <authorList>
            <person name="Llanes A."/>
            <person name="Restrepo C.M."/>
            <person name="Vecchio G.D."/>
            <person name="Anguizola F.J."/>
            <person name="Lleonart R."/>
        </authorList>
    </citation>
    <scope>NUCLEOTIDE SEQUENCE [LARGE SCALE GENOMIC DNA]</scope>
    <source>
        <strain evidence="7 8">MHOM/PA/94/PSC-1</strain>
    </source>
</reference>
<evidence type="ECO:0000256" key="2">
    <source>
        <dbReference type="ARBA" id="ARBA00014223"/>
    </source>
</evidence>
<name>A0A088RKP8_LEIPA</name>
<feature type="region of interest" description="Disordered" evidence="6">
    <location>
        <begin position="619"/>
        <end position="638"/>
    </location>
</feature>
<dbReference type="EMBL" id="CP009376">
    <property type="protein sequence ID" value="AIN95719.1"/>
    <property type="molecule type" value="Genomic_DNA"/>
</dbReference>
<proteinExistence type="predicted"/>
<feature type="region of interest" description="Disordered" evidence="6">
    <location>
        <begin position="88"/>
        <end position="115"/>
    </location>
</feature>
<feature type="compositionally biased region" description="Polar residues" evidence="6">
    <location>
        <begin position="625"/>
        <end position="635"/>
    </location>
</feature>
<dbReference type="OrthoDB" id="676979at2759"/>
<feature type="compositionally biased region" description="Low complexity" evidence="6">
    <location>
        <begin position="245"/>
        <end position="298"/>
    </location>
</feature>
<feature type="region of interest" description="Disordered" evidence="6">
    <location>
        <begin position="245"/>
        <end position="300"/>
    </location>
</feature>
<gene>
    <name evidence="7" type="ORF">LPMP_070330</name>
</gene>
<dbReference type="PANTHER" id="PTHR46545:SF1">
    <property type="entry name" value="LEUCINE-RICH REPEAT-CONTAINING PROTEIN 51"/>
    <property type="match status" value="1"/>
</dbReference>
<keyword evidence="3" id="KW-0963">Cytoplasm</keyword>
<protein>
    <recommendedName>
        <fullName evidence="2">Leucine-rich repeat-containing protein 51</fullName>
    </recommendedName>
</protein>
<dbReference type="VEuPathDB" id="TriTrypDB:LPMP_070330"/>
<evidence type="ECO:0000256" key="4">
    <source>
        <dbReference type="ARBA" id="ARBA00022614"/>
    </source>
</evidence>
<dbReference type="GO" id="GO:0005737">
    <property type="term" value="C:cytoplasm"/>
    <property type="evidence" value="ECO:0007669"/>
    <property type="project" value="UniProtKB-SubCell"/>
</dbReference>
<evidence type="ECO:0000256" key="6">
    <source>
        <dbReference type="SAM" id="MobiDB-lite"/>
    </source>
</evidence>